<dbReference type="InterPro" id="IPR035965">
    <property type="entry name" value="PAS-like_dom_sf"/>
</dbReference>
<dbReference type="CDD" id="cd01949">
    <property type="entry name" value="GGDEF"/>
    <property type="match status" value="1"/>
</dbReference>
<sequence>MKITGLSMSTNELHSLDLLTIPVWLVSPYTEDLVFANTVAREIMQAADFSHLRKGVFSTHAQADLTQYLSDLKNQHDIVEILTVCRDGEEIAQACRLSIRVLANCGDVILFEGIETPAAQGLKASRSANYQRKKQGFYARFFLTNSAPMLLIDPSRDGLIVDANLSALNFYGYSHDVMCQKHTWEINMLGRHVLPVMHKIAHLPGGHKPLHFVHKLADGSTRHVQTYAGPIEIYGNKLMLCIIHDITEQKRLEQELERAALRDALTGLFNRRHFYHITEAEQTHAMPLTQDYSLLLIDTDRFKSINDLFGHLKGDEVLCALARTLEACARIDDLVFRWGGEEFLLLLPRTSLDVALNLAETLRATVARVSLPGLPRFTVSIGVARHEANESIDELFKRVDDALYKAKNEGRNRVLAA</sequence>
<dbReference type="SMART" id="SM00267">
    <property type="entry name" value="GGDEF"/>
    <property type="match status" value="1"/>
</dbReference>
<dbReference type="Pfam" id="PF08448">
    <property type="entry name" value="PAS_4"/>
    <property type="match status" value="1"/>
</dbReference>
<dbReference type="GO" id="GO:1902201">
    <property type="term" value="P:negative regulation of bacterial-type flagellum-dependent cell motility"/>
    <property type="evidence" value="ECO:0007669"/>
    <property type="project" value="TreeGrafter"/>
</dbReference>
<dbReference type="CDD" id="cd00130">
    <property type="entry name" value="PAS"/>
    <property type="match status" value="1"/>
</dbReference>
<dbReference type="InterPro" id="IPR000160">
    <property type="entry name" value="GGDEF_dom"/>
</dbReference>
<feature type="domain" description="PAC" evidence="1">
    <location>
        <begin position="206"/>
        <end position="258"/>
    </location>
</feature>
<reference evidence="3" key="1">
    <citation type="submission" date="2008-11" db="EMBL/GenBank/DDBJ databases">
        <title>Identification and characterization of genes conferring antibiotic resistance by construction and screening of metagenomic libraries.</title>
        <authorList>
            <person name="Thomas A."/>
            <person name="Rockstroh S."/>
            <person name="Daniel R."/>
        </authorList>
    </citation>
    <scope>NUCLEOTIDE SEQUENCE</scope>
</reference>
<protein>
    <recommendedName>
        <fullName evidence="4">Diguanylate cyclase</fullName>
    </recommendedName>
</protein>
<accession>C6G4D5</accession>
<dbReference type="GO" id="GO:0005886">
    <property type="term" value="C:plasma membrane"/>
    <property type="evidence" value="ECO:0007669"/>
    <property type="project" value="TreeGrafter"/>
</dbReference>
<dbReference type="InterPro" id="IPR029787">
    <property type="entry name" value="Nucleotide_cyclase"/>
</dbReference>
<dbReference type="AlphaFoldDB" id="C6G4D5"/>
<evidence type="ECO:0000313" key="3">
    <source>
        <dbReference type="EMBL" id="ACS26228.1"/>
    </source>
</evidence>
<dbReference type="Pfam" id="PF00990">
    <property type="entry name" value="GGDEF"/>
    <property type="match status" value="1"/>
</dbReference>
<dbReference type="FunFam" id="3.30.70.270:FF:000001">
    <property type="entry name" value="Diguanylate cyclase domain protein"/>
    <property type="match status" value="1"/>
</dbReference>
<dbReference type="EMBL" id="FJ537710">
    <property type="protein sequence ID" value="ACS26228.1"/>
    <property type="molecule type" value="Genomic_DNA"/>
</dbReference>
<dbReference type="NCBIfam" id="TIGR00254">
    <property type="entry name" value="GGDEF"/>
    <property type="match status" value="1"/>
</dbReference>
<dbReference type="PROSITE" id="PS50113">
    <property type="entry name" value="PAC"/>
    <property type="match status" value="1"/>
</dbReference>
<dbReference type="SUPFAM" id="SSF55785">
    <property type="entry name" value="PYP-like sensor domain (PAS domain)"/>
    <property type="match status" value="1"/>
</dbReference>
<dbReference type="NCBIfam" id="TIGR00229">
    <property type="entry name" value="sensory_box"/>
    <property type="match status" value="1"/>
</dbReference>
<dbReference type="InterPro" id="IPR013656">
    <property type="entry name" value="PAS_4"/>
</dbReference>
<dbReference type="PROSITE" id="PS50887">
    <property type="entry name" value="GGDEF"/>
    <property type="match status" value="1"/>
</dbReference>
<dbReference type="Gene3D" id="3.30.450.20">
    <property type="entry name" value="PAS domain"/>
    <property type="match status" value="1"/>
</dbReference>
<name>C6G4D5_9BACT</name>
<evidence type="ECO:0000259" key="2">
    <source>
        <dbReference type="PROSITE" id="PS50887"/>
    </source>
</evidence>
<feature type="domain" description="GGDEF" evidence="2">
    <location>
        <begin position="290"/>
        <end position="417"/>
    </location>
</feature>
<evidence type="ECO:0008006" key="4">
    <source>
        <dbReference type="Google" id="ProtNLM"/>
    </source>
</evidence>
<dbReference type="PANTHER" id="PTHR45138:SF9">
    <property type="entry name" value="DIGUANYLATE CYCLASE DGCM-RELATED"/>
    <property type="match status" value="1"/>
</dbReference>
<dbReference type="InterPro" id="IPR000014">
    <property type="entry name" value="PAS"/>
</dbReference>
<dbReference type="SMART" id="SM00091">
    <property type="entry name" value="PAS"/>
    <property type="match status" value="1"/>
</dbReference>
<dbReference type="InterPro" id="IPR050469">
    <property type="entry name" value="Diguanylate_Cyclase"/>
</dbReference>
<proteinExistence type="predicted"/>
<dbReference type="GO" id="GO:0043709">
    <property type="term" value="P:cell adhesion involved in single-species biofilm formation"/>
    <property type="evidence" value="ECO:0007669"/>
    <property type="project" value="TreeGrafter"/>
</dbReference>
<dbReference type="Gene3D" id="3.30.70.270">
    <property type="match status" value="1"/>
</dbReference>
<dbReference type="InterPro" id="IPR043128">
    <property type="entry name" value="Rev_trsase/Diguanyl_cyclase"/>
</dbReference>
<organism evidence="3">
    <name type="scientific">uncultured bacterium pJM6</name>
    <dbReference type="NCBI Taxonomy" id="651585"/>
    <lineage>
        <taxon>Bacteria</taxon>
        <taxon>environmental samples</taxon>
    </lineage>
</organism>
<dbReference type="GO" id="GO:0052621">
    <property type="term" value="F:diguanylate cyclase activity"/>
    <property type="evidence" value="ECO:0007669"/>
    <property type="project" value="TreeGrafter"/>
</dbReference>
<dbReference type="PANTHER" id="PTHR45138">
    <property type="entry name" value="REGULATORY COMPONENTS OF SENSORY TRANSDUCTION SYSTEM"/>
    <property type="match status" value="1"/>
</dbReference>
<dbReference type="InterPro" id="IPR000700">
    <property type="entry name" value="PAS-assoc_C"/>
</dbReference>
<evidence type="ECO:0000259" key="1">
    <source>
        <dbReference type="PROSITE" id="PS50113"/>
    </source>
</evidence>
<dbReference type="SUPFAM" id="SSF55073">
    <property type="entry name" value="Nucleotide cyclase"/>
    <property type="match status" value="1"/>
</dbReference>